<name>A0A848L1Q7_9ACTN</name>
<keyword evidence="1" id="KW-0472">Membrane</keyword>
<dbReference type="Proteomes" id="UP000550729">
    <property type="component" value="Unassembled WGS sequence"/>
</dbReference>
<reference evidence="3 4" key="1">
    <citation type="submission" date="2020-04" db="EMBL/GenBank/DDBJ databases">
        <title>Gordonia sp. nov. TBRC 11910.</title>
        <authorList>
            <person name="Suriyachadkun C."/>
        </authorList>
    </citation>
    <scope>NUCLEOTIDE SEQUENCE [LARGE SCALE GENOMIC DNA]</scope>
    <source>
        <strain evidence="3 4">TBRC 11910</strain>
    </source>
</reference>
<keyword evidence="3" id="KW-0407">Ion channel</keyword>
<feature type="transmembrane region" description="Helical" evidence="1">
    <location>
        <begin position="78"/>
        <end position="101"/>
    </location>
</feature>
<comment type="caution">
    <text evidence="3">The sequence shown here is derived from an EMBL/GenBank/DDBJ whole genome shotgun (WGS) entry which is preliminary data.</text>
</comment>
<protein>
    <submittedName>
        <fullName evidence="3">Two pore domain potassium channel family protein</fullName>
    </submittedName>
</protein>
<feature type="domain" description="Potassium channel" evidence="2">
    <location>
        <begin position="90"/>
        <end position="165"/>
    </location>
</feature>
<evidence type="ECO:0000256" key="1">
    <source>
        <dbReference type="SAM" id="Phobius"/>
    </source>
</evidence>
<keyword evidence="4" id="KW-1185">Reference proteome</keyword>
<gene>
    <name evidence="3" type="ORF">HH308_14625</name>
</gene>
<dbReference type="GO" id="GO:0034220">
    <property type="term" value="P:monoatomic ion transmembrane transport"/>
    <property type="evidence" value="ECO:0007669"/>
    <property type="project" value="UniProtKB-KW"/>
</dbReference>
<dbReference type="InterPro" id="IPR013099">
    <property type="entry name" value="K_chnl_dom"/>
</dbReference>
<evidence type="ECO:0000259" key="2">
    <source>
        <dbReference type="Pfam" id="PF07885"/>
    </source>
</evidence>
<dbReference type="AlphaFoldDB" id="A0A848L1Q7"/>
<dbReference type="EMBL" id="JABBNB010000014">
    <property type="protein sequence ID" value="NMO02451.1"/>
    <property type="molecule type" value="Genomic_DNA"/>
</dbReference>
<evidence type="ECO:0000313" key="4">
    <source>
        <dbReference type="Proteomes" id="UP000550729"/>
    </source>
</evidence>
<keyword evidence="3" id="KW-0406">Ion transport</keyword>
<dbReference type="Pfam" id="PF07885">
    <property type="entry name" value="Ion_trans_2"/>
    <property type="match status" value="1"/>
</dbReference>
<dbReference type="Gene3D" id="1.10.287.70">
    <property type="match status" value="1"/>
</dbReference>
<dbReference type="SUPFAM" id="SSF81324">
    <property type="entry name" value="Voltage-gated potassium channels"/>
    <property type="match status" value="1"/>
</dbReference>
<proteinExistence type="predicted"/>
<organism evidence="3 4">
    <name type="scientific">Gordonia asplenii</name>
    <dbReference type="NCBI Taxonomy" id="2725283"/>
    <lineage>
        <taxon>Bacteria</taxon>
        <taxon>Bacillati</taxon>
        <taxon>Actinomycetota</taxon>
        <taxon>Actinomycetes</taxon>
        <taxon>Mycobacteriales</taxon>
        <taxon>Gordoniaceae</taxon>
        <taxon>Gordonia</taxon>
    </lineage>
</organism>
<keyword evidence="1" id="KW-0812">Transmembrane</keyword>
<feature type="transmembrane region" description="Helical" evidence="1">
    <location>
        <begin position="49"/>
        <end position="66"/>
    </location>
</feature>
<feature type="transmembrane region" description="Helical" evidence="1">
    <location>
        <begin position="26"/>
        <end position="43"/>
    </location>
</feature>
<evidence type="ECO:0000313" key="3">
    <source>
        <dbReference type="EMBL" id="NMO02451.1"/>
    </source>
</evidence>
<feature type="transmembrane region" description="Helical" evidence="1">
    <location>
        <begin position="121"/>
        <end position="139"/>
    </location>
</feature>
<accession>A0A848L1Q7</accession>
<keyword evidence="3" id="KW-0813">Transport</keyword>
<feature type="transmembrane region" description="Helical" evidence="1">
    <location>
        <begin position="151"/>
        <end position="169"/>
    </location>
</feature>
<sequence>MVSPSALVNDDGSVSRRAVVGAIGRPLLGGIILNAAYFVFPLGRTEARSAFWLTVGVVLLIAMCAWEIRRFRRSTHPVVTSIEMLVGAATLYVVVFSATYFLLSEYGRTSFNLHLTRLDALYFSLTVFTTTGFGDIAAASQAARAVVSFQMISTFVLLGLGLRLLQLIVRRRNDTA</sequence>
<keyword evidence="1" id="KW-1133">Transmembrane helix</keyword>